<gene>
    <name evidence="2" type="ORF">GCM10022410_25790</name>
</gene>
<feature type="transmembrane region" description="Helical" evidence="1">
    <location>
        <begin position="28"/>
        <end position="47"/>
    </location>
</feature>
<sequence length="115" mass="13161">MPKLLLHIEGLAVFALSFYIYHHFQFSWILFVALLFVPDLAMLGYFINPKLGSMIYNLFHTYTVAISVLFIGLLLSSSITLSIGIIWLAHIGMDRLFGFGLKYPTAFKDTHFNRV</sequence>
<dbReference type="RefSeq" id="WP_344914106.1">
    <property type="nucleotide sequence ID" value="NZ_BAABDL010000155.1"/>
</dbReference>
<feature type="transmembrane region" description="Helical" evidence="1">
    <location>
        <begin position="6"/>
        <end position="21"/>
    </location>
</feature>
<name>A0ABP7W4K7_9BACI</name>
<dbReference type="EMBL" id="BAABDL010000155">
    <property type="protein sequence ID" value="GAA4080855.1"/>
    <property type="molecule type" value="Genomic_DNA"/>
</dbReference>
<dbReference type="Pfam" id="PF14079">
    <property type="entry name" value="DUF4260"/>
    <property type="match status" value="1"/>
</dbReference>
<dbReference type="Proteomes" id="UP001501734">
    <property type="component" value="Unassembled WGS sequence"/>
</dbReference>
<keyword evidence="1" id="KW-0472">Membrane</keyword>
<evidence type="ECO:0000313" key="2">
    <source>
        <dbReference type="EMBL" id="GAA4080855.1"/>
    </source>
</evidence>
<keyword evidence="1" id="KW-0812">Transmembrane</keyword>
<evidence type="ECO:0000256" key="1">
    <source>
        <dbReference type="SAM" id="Phobius"/>
    </source>
</evidence>
<protein>
    <submittedName>
        <fullName evidence="2">DUF4260 domain-containing protein</fullName>
    </submittedName>
</protein>
<reference evidence="3" key="1">
    <citation type="journal article" date="2019" name="Int. J. Syst. Evol. Microbiol.">
        <title>The Global Catalogue of Microorganisms (GCM) 10K type strain sequencing project: providing services to taxonomists for standard genome sequencing and annotation.</title>
        <authorList>
            <consortium name="The Broad Institute Genomics Platform"/>
            <consortium name="The Broad Institute Genome Sequencing Center for Infectious Disease"/>
            <person name="Wu L."/>
            <person name="Ma J."/>
        </authorList>
    </citation>
    <scope>NUCLEOTIDE SEQUENCE [LARGE SCALE GENOMIC DNA]</scope>
    <source>
        <strain evidence="3">JCM 17250</strain>
    </source>
</reference>
<accession>A0ABP7W4K7</accession>
<comment type="caution">
    <text evidence="2">The sequence shown here is derived from an EMBL/GenBank/DDBJ whole genome shotgun (WGS) entry which is preliminary data.</text>
</comment>
<evidence type="ECO:0000313" key="3">
    <source>
        <dbReference type="Proteomes" id="UP001501734"/>
    </source>
</evidence>
<feature type="transmembrane region" description="Helical" evidence="1">
    <location>
        <begin position="59"/>
        <end position="89"/>
    </location>
</feature>
<keyword evidence="3" id="KW-1185">Reference proteome</keyword>
<organism evidence="2 3">
    <name type="scientific">Amphibacillus indicireducens</name>
    <dbReference type="NCBI Taxonomy" id="1076330"/>
    <lineage>
        <taxon>Bacteria</taxon>
        <taxon>Bacillati</taxon>
        <taxon>Bacillota</taxon>
        <taxon>Bacilli</taxon>
        <taxon>Bacillales</taxon>
        <taxon>Bacillaceae</taxon>
        <taxon>Amphibacillus</taxon>
    </lineage>
</organism>
<keyword evidence="1" id="KW-1133">Transmembrane helix</keyword>
<dbReference type="InterPro" id="IPR025356">
    <property type="entry name" value="DUF4260"/>
</dbReference>
<proteinExistence type="predicted"/>